<feature type="transmembrane region" description="Helical" evidence="6">
    <location>
        <begin position="591"/>
        <end position="611"/>
    </location>
</feature>
<comment type="similarity">
    <text evidence="2">Belongs to the ZIP transporter (TC 2.A.5) family.</text>
</comment>
<name>A0A813SIT4_9BILA</name>
<dbReference type="GO" id="GO:0030003">
    <property type="term" value="P:intracellular monoatomic cation homeostasis"/>
    <property type="evidence" value="ECO:0007669"/>
    <property type="project" value="TreeGrafter"/>
</dbReference>
<dbReference type="GO" id="GO:0071578">
    <property type="term" value="P:zinc ion import across plasma membrane"/>
    <property type="evidence" value="ECO:0007669"/>
    <property type="project" value="TreeGrafter"/>
</dbReference>
<dbReference type="EMBL" id="CAJNOG010000028">
    <property type="protein sequence ID" value="CAF0795157.1"/>
    <property type="molecule type" value="Genomic_DNA"/>
</dbReference>
<evidence type="ECO:0000313" key="7">
    <source>
        <dbReference type="EMBL" id="CAF0795157.1"/>
    </source>
</evidence>
<protein>
    <submittedName>
        <fullName evidence="7">Uncharacterized protein</fullName>
    </submittedName>
</protein>
<feature type="transmembrane region" description="Helical" evidence="6">
    <location>
        <begin position="138"/>
        <end position="158"/>
    </location>
</feature>
<keyword evidence="5 6" id="KW-0472">Membrane</keyword>
<dbReference type="PANTHER" id="PTHR12191:SF37">
    <property type="entry name" value="ZINC TRANSPORTER FOI"/>
    <property type="match status" value="1"/>
</dbReference>
<organism evidence="7 8">
    <name type="scientific">Adineta steineri</name>
    <dbReference type="NCBI Taxonomy" id="433720"/>
    <lineage>
        <taxon>Eukaryota</taxon>
        <taxon>Metazoa</taxon>
        <taxon>Spiralia</taxon>
        <taxon>Gnathifera</taxon>
        <taxon>Rotifera</taxon>
        <taxon>Eurotatoria</taxon>
        <taxon>Bdelloidea</taxon>
        <taxon>Adinetida</taxon>
        <taxon>Adinetidae</taxon>
        <taxon>Adineta</taxon>
    </lineage>
</organism>
<feature type="transmembrane region" description="Helical" evidence="6">
    <location>
        <begin position="45"/>
        <end position="63"/>
    </location>
</feature>
<dbReference type="Pfam" id="PF02535">
    <property type="entry name" value="Zip"/>
    <property type="match status" value="1"/>
</dbReference>
<dbReference type="InterPro" id="IPR003689">
    <property type="entry name" value="ZIP"/>
</dbReference>
<feature type="transmembrane region" description="Helical" evidence="6">
    <location>
        <begin position="93"/>
        <end position="118"/>
    </location>
</feature>
<dbReference type="InterPro" id="IPR050799">
    <property type="entry name" value="ZIP_Transporter"/>
</dbReference>
<reference evidence="7" key="1">
    <citation type="submission" date="2021-02" db="EMBL/GenBank/DDBJ databases">
        <authorList>
            <person name="Nowell W R."/>
        </authorList>
    </citation>
    <scope>NUCLEOTIDE SEQUENCE</scope>
</reference>
<proteinExistence type="inferred from homology"/>
<evidence type="ECO:0000256" key="4">
    <source>
        <dbReference type="ARBA" id="ARBA00022989"/>
    </source>
</evidence>
<dbReference type="PANTHER" id="PTHR12191">
    <property type="entry name" value="SOLUTE CARRIER FAMILY 39"/>
    <property type="match status" value="1"/>
</dbReference>
<evidence type="ECO:0000256" key="5">
    <source>
        <dbReference type="ARBA" id="ARBA00023136"/>
    </source>
</evidence>
<feature type="transmembrane region" description="Helical" evidence="6">
    <location>
        <begin position="374"/>
        <end position="395"/>
    </location>
</feature>
<comment type="subcellular location">
    <subcellularLocation>
        <location evidence="1">Membrane</location>
        <topology evidence="1">Multi-pass membrane protein</topology>
    </subcellularLocation>
</comment>
<feature type="transmembrane region" description="Helical" evidence="6">
    <location>
        <begin position="407"/>
        <end position="427"/>
    </location>
</feature>
<dbReference type="GO" id="GO:0140410">
    <property type="term" value="F:monoatomic cation:bicarbonate symporter activity"/>
    <property type="evidence" value="ECO:0007669"/>
    <property type="project" value="TreeGrafter"/>
</dbReference>
<keyword evidence="4 6" id="KW-1133">Transmembrane helix</keyword>
<comment type="caution">
    <text evidence="7">The sequence shown here is derived from an EMBL/GenBank/DDBJ whole genome shotgun (WGS) entry which is preliminary data.</text>
</comment>
<dbReference type="GO" id="GO:0005385">
    <property type="term" value="F:zinc ion transmembrane transporter activity"/>
    <property type="evidence" value="ECO:0007669"/>
    <property type="project" value="TreeGrafter"/>
</dbReference>
<evidence type="ECO:0000256" key="6">
    <source>
        <dbReference type="SAM" id="Phobius"/>
    </source>
</evidence>
<feature type="transmembrane region" description="Helical" evidence="6">
    <location>
        <begin position="439"/>
        <end position="458"/>
    </location>
</feature>
<feature type="transmembrane region" description="Helical" evidence="6">
    <location>
        <begin position="667"/>
        <end position="686"/>
    </location>
</feature>
<dbReference type="AlphaFoldDB" id="A0A813SIT4"/>
<feature type="transmembrane region" description="Helical" evidence="6">
    <location>
        <begin position="617"/>
        <end position="634"/>
    </location>
</feature>
<evidence type="ECO:0000256" key="1">
    <source>
        <dbReference type="ARBA" id="ARBA00004141"/>
    </source>
</evidence>
<dbReference type="GO" id="GO:0005886">
    <property type="term" value="C:plasma membrane"/>
    <property type="evidence" value="ECO:0007669"/>
    <property type="project" value="TreeGrafter"/>
</dbReference>
<evidence type="ECO:0000256" key="3">
    <source>
        <dbReference type="ARBA" id="ARBA00022692"/>
    </source>
</evidence>
<dbReference type="Proteomes" id="UP000663845">
    <property type="component" value="Unassembled WGS sequence"/>
</dbReference>
<keyword evidence="3 6" id="KW-0812">Transmembrane</keyword>
<accession>A0A813SIT4</accession>
<sequence length="698" mass="79014">MGRQRGLFLLLVSIFFLLFGYVIGGFLIEAGRQSKDSLWYIRTEYIYSIVYGALFYTALVTLIPELNDFGHHLQINLKQVNQTTKQRRLIKTLILICQNLFLIIGVIIALVLASMWRYYHRIHIYDYVCNRDSFRMKIYYLVIIIILIDSSLVLAINIDLNNFEGNNLYSHINTQNNLELFYQKLLQSNNIDDLKFIRNPINENDIQDLNVEHKCFKSINDLLNAFNIHPTTPNDSLTPVDVQRLLPVLVNVKLNDGCTKSEGHATWKRNNLYSHINTQNNLELFYQKLLQSNNIDDLKFIRNPINENDIQDLNVEHKCFKSINDLLNAFNIHPTTPNDSLTPVDVQRLLPVLVNVKLNDGCTKSEGHATWKNILIGFLTVTFINCSALGGAIILPFRNKPAFKWILSVFIGLAVGTLTGSGIFHLIPMAFDIPSLDTYHSYLNKALVTMITIYLFYIRDQLSRIFLNIETIVCTHSHGDDQSSRAASGLIDSISSTDRKLSSRNSKLIFENKHLNSLVQNLKAMKAAGWMIFLGDMLHNFIDGLTLGAAFMVSIGEGLRMSLPIICEEFPHELGDIAVLLSSGLSIGQALVVNFLAACSCYLGFFIGAKLGELEEFHGWIYALAGGMFVYIGLADMIPELVSMGDEVEKDFMNSQKPITIYLKLKILFYQNSGVILGIAIMFLLAKYGTHLENLVQL</sequence>
<evidence type="ECO:0000313" key="8">
    <source>
        <dbReference type="Proteomes" id="UP000663845"/>
    </source>
</evidence>
<gene>
    <name evidence="7" type="ORF">JYZ213_LOCUS4948</name>
</gene>
<feature type="transmembrane region" description="Helical" evidence="6">
    <location>
        <begin position="6"/>
        <end position="24"/>
    </location>
</feature>
<evidence type="ECO:0000256" key="2">
    <source>
        <dbReference type="ARBA" id="ARBA00006939"/>
    </source>
</evidence>